<name>A0ABR5F2W8_9ACTN</name>
<feature type="domain" description="Cardiolipin synthase N-terminal" evidence="8">
    <location>
        <begin position="25"/>
        <end position="70"/>
    </location>
</feature>
<evidence type="ECO:0000256" key="5">
    <source>
        <dbReference type="ARBA" id="ARBA00023136"/>
    </source>
</evidence>
<evidence type="ECO:0000313" key="9">
    <source>
        <dbReference type="EMBL" id="KLL11065.1"/>
    </source>
</evidence>
<dbReference type="Pfam" id="PF13396">
    <property type="entry name" value="PLDc_N"/>
    <property type="match status" value="1"/>
</dbReference>
<protein>
    <submittedName>
        <fullName evidence="9">Membrane protein</fullName>
    </submittedName>
</protein>
<reference evidence="9 10" key="1">
    <citation type="submission" date="2014-12" db="EMBL/GenBank/DDBJ databases">
        <title>Frankia sp. BMG5.1 draft genome.</title>
        <authorList>
            <person name="Gtari M."/>
            <person name="Ghodhbane-Gtari F."/>
            <person name="Nouioui I."/>
            <person name="Ktari A."/>
            <person name="Hezbri K."/>
            <person name="Mimouni W."/>
            <person name="Sbissi I."/>
            <person name="Ayari A."/>
            <person name="Yamanaka T."/>
            <person name="Normand P."/>
            <person name="Tisa L.S."/>
            <person name="Boudabous A."/>
        </authorList>
    </citation>
    <scope>NUCLEOTIDE SEQUENCE [LARGE SCALE GENOMIC DNA]</scope>
    <source>
        <strain evidence="9 10">BMG5.1</strain>
    </source>
</reference>
<keyword evidence="4 6" id="KW-1133">Transmembrane helix</keyword>
<comment type="subcellular location">
    <subcellularLocation>
        <location evidence="1">Cell membrane</location>
        <topology evidence="1">Multi-pass membrane protein</topology>
    </subcellularLocation>
</comment>
<sequence length="138" mass="15619">MVDTDYSYPLLSVFWTLLWFFLFMLWFYLLFAVVSDILLSHDLSGWAKAGWVVLAIVLPLFGILVYLIVRGGGMHERAMERAAQQEQALRERVLRNHVPPGAAPGGSPADELGRLAELRDRGAISDEEYQRLKAKVLT</sequence>
<evidence type="ECO:0000259" key="8">
    <source>
        <dbReference type="Pfam" id="PF13396"/>
    </source>
</evidence>
<feature type="transmembrane region" description="Helical" evidence="6">
    <location>
        <begin position="7"/>
        <end position="29"/>
    </location>
</feature>
<dbReference type="EMBL" id="JWIO01000020">
    <property type="protein sequence ID" value="KLL11065.1"/>
    <property type="molecule type" value="Genomic_DNA"/>
</dbReference>
<evidence type="ECO:0000256" key="1">
    <source>
        <dbReference type="ARBA" id="ARBA00004651"/>
    </source>
</evidence>
<evidence type="ECO:0000259" key="7">
    <source>
        <dbReference type="Pfam" id="PF09851"/>
    </source>
</evidence>
<keyword evidence="10" id="KW-1185">Reference proteome</keyword>
<proteinExistence type="predicted"/>
<keyword evidence="3 6" id="KW-0812">Transmembrane</keyword>
<keyword evidence="2" id="KW-1003">Cell membrane</keyword>
<evidence type="ECO:0000256" key="6">
    <source>
        <dbReference type="SAM" id="Phobius"/>
    </source>
</evidence>
<organism evidence="9 10">
    <name type="scientific">Protofrankia coriariae</name>
    <dbReference type="NCBI Taxonomy" id="1562887"/>
    <lineage>
        <taxon>Bacteria</taxon>
        <taxon>Bacillati</taxon>
        <taxon>Actinomycetota</taxon>
        <taxon>Actinomycetes</taxon>
        <taxon>Frankiales</taxon>
        <taxon>Frankiaceae</taxon>
        <taxon>Protofrankia</taxon>
    </lineage>
</organism>
<gene>
    <name evidence="9" type="ORF">FrCorBMG51_13660</name>
</gene>
<accession>A0ABR5F2W8</accession>
<dbReference type="Pfam" id="PF09851">
    <property type="entry name" value="SHOCT"/>
    <property type="match status" value="1"/>
</dbReference>
<feature type="domain" description="SHOCT" evidence="7">
    <location>
        <begin position="110"/>
        <end position="137"/>
    </location>
</feature>
<dbReference type="InterPro" id="IPR018649">
    <property type="entry name" value="SHOCT"/>
</dbReference>
<keyword evidence="5 6" id="KW-0472">Membrane</keyword>
<comment type="caution">
    <text evidence="9">The sequence shown here is derived from an EMBL/GenBank/DDBJ whole genome shotgun (WGS) entry which is preliminary data.</text>
</comment>
<dbReference type="InterPro" id="IPR027379">
    <property type="entry name" value="CLS_N"/>
</dbReference>
<dbReference type="Proteomes" id="UP000035425">
    <property type="component" value="Unassembled WGS sequence"/>
</dbReference>
<evidence type="ECO:0000313" key="10">
    <source>
        <dbReference type="Proteomes" id="UP000035425"/>
    </source>
</evidence>
<evidence type="ECO:0000256" key="4">
    <source>
        <dbReference type="ARBA" id="ARBA00022989"/>
    </source>
</evidence>
<evidence type="ECO:0000256" key="2">
    <source>
        <dbReference type="ARBA" id="ARBA00022475"/>
    </source>
</evidence>
<feature type="transmembrane region" description="Helical" evidence="6">
    <location>
        <begin position="49"/>
        <end position="69"/>
    </location>
</feature>
<evidence type="ECO:0000256" key="3">
    <source>
        <dbReference type="ARBA" id="ARBA00022692"/>
    </source>
</evidence>